<dbReference type="InterPro" id="IPR003890">
    <property type="entry name" value="MIF4G-like_typ-3"/>
</dbReference>
<dbReference type="PANTHER" id="PTHR18034">
    <property type="entry name" value="CELL CYCLE CONTROL PROTEIN CWF22-RELATED"/>
    <property type="match status" value="1"/>
</dbReference>
<feature type="compositionally biased region" description="Basic residues" evidence="8">
    <location>
        <begin position="622"/>
        <end position="631"/>
    </location>
</feature>
<evidence type="ECO:0000256" key="5">
    <source>
        <dbReference type="ARBA" id="ARBA00023242"/>
    </source>
</evidence>
<feature type="compositionally biased region" description="Basic and acidic residues" evidence="8">
    <location>
        <begin position="727"/>
        <end position="746"/>
    </location>
</feature>
<keyword evidence="4" id="KW-0508">mRNA splicing</keyword>
<dbReference type="Pfam" id="PF02847">
    <property type="entry name" value="MA3"/>
    <property type="match status" value="1"/>
</dbReference>
<feature type="compositionally biased region" description="Basic and acidic residues" evidence="8">
    <location>
        <begin position="632"/>
        <end position="679"/>
    </location>
</feature>
<name>A0A8C2P481_CAPHI</name>
<feature type="compositionally biased region" description="Low complexity" evidence="8">
    <location>
        <begin position="572"/>
        <end position="602"/>
    </location>
</feature>
<evidence type="ECO:0000256" key="7">
    <source>
        <dbReference type="ARBA" id="ARBA00042174"/>
    </source>
</evidence>
<evidence type="ECO:0000256" key="4">
    <source>
        <dbReference type="ARBA" id="ARBA00023187"/>
    </source>
</evidence>
<comment type="similarity">
    <text evidence="2">Belongs to the CWC22 family.</text>
</comment>
<dbReference type="GO" id="GO:0071013">
    <property type="term" value="C:catalytic step 2 spliceosome"/>
    <property type="evidence" value="ECO:0007669"/>
    <property type="project" value="TreeGrafter"/>
</dbReference>
<evidence type="ECO:0000313" key="10">
    <source>
        <dbReference type="Ensembl" id="ENSCHIP00010013136.1"/>
    </source>
</evidence>
<feature type="compositionally biased region" description="Basic residues" evidence="8">
    <location>
        <begin position="747"/>
        <end position="762"/>
    </location>
</feature>
<accession>A0A8C2P481</accession>
<dbReference type="SMART" id="SM00544">
    <property type="entry name" value="MA3"/>
    <property type="match status" value="1"/>
</dbReference>
<dbReference type="PROSITE" id="PS51366">
    <property type="entry name" value="MI"/>
    <property type="match status" value="1"/>
</dbReference>
<feature type="region of interest" description="Disordered" evidence="8">
    <location>
        <begin position="31"/>
        <end position="118"/>
    </location>
</feature>
<organism evidence="10">
    <name type="scientific">Capra hircus</name>
    <name type="common">Goat</name>
    <dbReference type="NCBI Taxonomy" id="9925"/>
    <lineage>
        <taxon>Eukaryota</taxon>
        <taxon>Metazoa</taxon>
        <taxon>Chordata</taxon>
        <taxon>Craniata</taxon>
        <taxon>Vertebrata</taxon>
        <taxon>Euteleostomi</taxon>
        <taxon>Mammalia</taxon>
        <taxon>Eutheria</taxon>
        <taxon>Laurasiatheria</taxon>
        <taxon>Artiodactyla</taxon>
        <taxon>Ruminantia</taxon>
        <taxon>Pecora</taxon>
        <taxon>Bovidae</taxon>
        <taxon>Caprinae</taxon>
        <taxon>Capra</taxon>
    </lineage>
</organism>
<feature type="region of interest" description="Disordered" evidence="8">
    <location>
        <begin position="353"/>
        <end position="390"/>
    </location>
</feature>
<keyword evidence="5" id="KW-0539">Nucleus</keyword>
<dbReference type="InterPro" id="IPR003891">
    <property type="entry name" value="Initiation_fac_eIF4g_MI"/>
</dbReference>
<sequence length="808" mass="93464">MTFLSITSLFSTCNFGFLILCVRYIEQERSPRDRGYFDSSRSDYERSRRERSYDSSMESRGRDREKRRERDVDRKRSRKSPSPGRRSPEPSVTQSSSAQDEPTAKKKKEELDPLLTRTGGAYIPPAKLRMMQEQITDKNSLAYQRMSWEALKKSINGLINKVNISNISIIIQELLQENIVRGRGLLSRSVLQAQSASPIFTHVYAALVAIINSKFPQIGELILKRLILNFRKGYRRNDKPLCLTASKFVAHLINQNVAHEVLYDSVEVAIGFLKECGLKLTQVSPRGINAIFERLRNILHESEIDKRVQYMIEVMFAVRKDGFKDHPVILEGLDLMDPNFMENEEKYRAIKKEILDEGDSDSNTDQDAGSSEEEEEEEEEDGEEDEEGTSVAKELCNMILDCCAQQRTYEKFFGLLAGRFCMLKKEYMESFESIFKEQYDTIHRLETNKLRNVAKMFAHLLYTDSLPWSVLECIKLSEETTTSSSRIFVKIFFQELCEYMGLPKLNARLKDETLQPFFEGLLPRDNPRNTRFAINFFTSIGLGGLTDELREHLKNTPKVIVAQKPDVEPNKSSSSSSSSESSSSESDSSASDSDSSDSSSESSSEESDSSSTSSQSSASAKNVRKKGHGNHRSKEVDKLIRKQEMNDRKQEERRPEHRHQETRTERERRSEKPRERDSRGSGTKYTSDRGILPERNSHSRPVRDRDQEARMGLEHTHGDPRKKRERRNSFSENEHRHRNRDSENFRRKDRSKSREKNKKHSGSRSDEDRYQNGAERQWEKSSRYSEQSGESKKNQDRRREKSPTKQKK</sequence>
<proteinExistence type="inferred from homology"/>
<evidence type="ECO:0000256" key="8">
    <source>
        <dbReference type="SAM" id="MobiDB-lite"/>
    </source>
</evidence>
<feature type="compositionally biased region" description="Acidic residues" evidence="8">
    <location>
        <begin position="356"/>
        <end position="388"/>
    </location>
</feature>
<evidence type="ECO:0000256" key="3">
    <source>
        <dbReference type="ARBA" id="ARBA00022664"/>
    </source>
</evidence>
<protein>
    <recommendedName>
        <fullName evidence="6">Pre-mRNA-splicing factor CWC22 homolog</fullName>
    </recommendedName>
    <alternativeName>
        <fullName evidence="7">Nucampholin homolog</fullName>
    </alternativeName>
</protein>
<dbReference type="SUPFAM" id="SSF48371">
    <property type="entry name" value="ARM repeat"/>
    <property type="match status" value="1"/>
</dbReference>
<evidence type="ECO:0000259" key="9">
    <source>
        <dbReference type="PROSITE" id="PS51366"/>
    </source>
</evidence>
<evidence type="ECO:0000256" key="1">
    <source>
        <dbReference type="ARBA" id="ARBA00004123"/>
    </source>
</evidence>
<evidence type="ECO:0000256" key="2">
    <source>
        <dbReference type="ARBA" id="ARBA00006856"/>
    </source>
</evidence>
<feature type="domain" description="MI" evidence="9">
    <location>
        <begin position="346"/>
        <end position="476"/>
    </location>
</feature>
<dbReference type="InterPro" id="IPR050781">
    <property type="entry name" value="CWC22_splicing_factor"/>
</dbReference>
<reference evidence="10" key="2">
    <citation type="submission" date="2025-08" db="UniProtKB">
        <authorList>
            <consortium name="Ensembl"/>
        </authorList>
    </citation>
    <scope>IDENTIFICATION</scope>
</reference>
<feature type="compositionally biased region" description="Low complexity" evidence="8">
    <location>
        <begin position="80"/>
        <end position="92"/>
    </location>
</feature>
<reference evidence="10" key="1">
    <citation type="submission" date="2019-03" db="EMBL/GenBank/DDBJ databases">
        <title>Genome sequencing and reference-guided assembly of Black Bengal Goat (Capra hircus).</title>
        <authorList>
            <person name="Siddiki A.Z."/>
            <person name="Baten A."/>
            <person name="Billah M."/>
            <person name="Alam M.A.U."/>
            <person name="Shawrob K.S.M."/>
            <person name="Saha S."/>
            <person name="Chowdhury M."/>
            <person name="Rahman A.H."/>
            <person name="Stear M."/>
            <person name="Miah G."/>
            <person name="Das G.B."/>
            <person name="Hossain M.M."/>
            <person name="Kumkum M."/>
            <person name="Islam M.S."/>
            <person name="Mollah A.M."/>
            <person name="Ahsan A."/>
            <person name="Tusar F."/>
            <person name="Khan M.K.I."/>
        </authorList>
    </citation>
    <scope>NUCLEOTIDE SEQUENCE [LARGE SCALE GENOMIC DNA]</scope>
</reference>
<dbReference type="GO" id="GO:0003723">
    <property type="term" value="F:RNA binding"/>
    <property type="evidence" value="ECO:0007669"/>
    <property type="project" value="InterPro"/>
</dbReference>
<comment type="subcellular location">
    <subcellularLocation>
        <location evidence="1">Nucleus</location>
    </subcellularLocation>
</comment>
<feature type="compositionally biased region" description="Low complexity" evidence="8">
    <location>
        <begin position="609"/>
        <end position="620"/>
    </location>
</feature>
<feature type="compositionally biased region" description="Basic and acidic residues" evidence="8">
    <location>
        <begin position="102"/>
        <end position="111"/>
    </location>
</feature>
<feature type="region of interest" description="Disordered" evidence="8">
    <location>
        <begin position="558"/>
        <end position="808"/>
    </location>
</feature>
<dbReference type="PANTHER" id="PTHR18034:SF3">
    <property type="entry name" value="PRE-MRNA-SPLICING FACTOR CWC22 HOMOLOG"/>
    <property type="match status" value="1"/>
</dbReference>
<evidence type="ECO:0000256" key="6">
    <source>
        <dbReference type="ARBA" id="ARBA00040488"/>
    </source>
</evidence>
<dbReference type="InterPro" id="IPR016024">
    <property type="entry name" value="ARM-type_fold"/>
</dbReference>
<dbReference type="AlphaFoldDB" id="A0A8C2P481"/>
<feature type="compositionally biased region" description="Basic and acidic residues" evidence="8">
    <location>
        <begin position="763"/>
        <end position="808"/>
    </location>
</feature>
<keyword evidence="3" id="KW-0507">mRNA processing</keyword>
<feature type="compositionally biased region" description="Basic and acidic residues" evidence="8">
    <location>
        <begin position="691"/>
        <end position="719"/>
    </location>
</feature>
<dbReference type="SMART" id="SM00543">
    <property type="entry name" value="MIF4G"/>
    <property type="match status" value="1"/>
</dbReference>
<dbReference type="Gene3D" id="1.25.40.180">
    <property type="match status" value="1"/>
</dbReference>
<dbReference type="Ensembl" id="ENSCHIT00010018588.1">
    <property type="protein sequence ID" value="ENSCHIP00010013136.1"/>
    <property type="gene ID" value="ENSCHIG00010008245.1"/>
</dbReference>
<feature type="compositionally biased region" description="Basic and acidic residues" evidence="8">
    <location>
        <begin position="31"/>
        <end position="74"/>
    </location>
</feature>
<dbReference type="GO" id="GO:0000398">
    <property type="term" value="P:mRNA splicing, via spliceosome"/>
    <property type="evidence" value="ECO:0007669"/>
    <property type="project" value="TreeGrafter"/>
</dbReference>